<gene>
    <name evidence="2" type="ORF">ASZ90_011215</name>
</gene>
<reference evidence="2" key="1">
    <citation type="journal article" date="2015" name="Proc. Natl. Acad. Sci. U.S.A.">
        <title>Networks of energetic and metabolic interactions define dynamics in microbial communities.</title>
        <authorList>
            <person name="Embree M."/>
            <person name="Liu J.K."/>
            <person name="Al-Bassam M.M."/>
            <person name="Zengler K."/>
        </authorList>
    </citation>
    <scope>NUCLEOTIDE SEQUENCE</scope>
</reference>
<comment type="caution">
    <text evidence="2">The sequence shown here is derived from an EMBL/GenBank/DDBJ whole genome shotgun (WGS) entry which is preliminary data.</text>
</comment>
<feature type="transmembrane region" description="Helical" evidence="1">
    <location>
        <begin position="339"/>
        <end position="360"/>
    </location>
</feature>
<organism evidence="2">
    <name type="scientific">hydrocarbon metagenome</name>
    <dbReference type="NCBI Taxonomy" id="938273"/>
    <lineage>
        <taxon>unclassified sequences</taxon>
        <taxon>metagenomes</taxon>
        <taxon>ecological metagenomes</taxon>
    </lineage>
</organism>
<dbReference type="AlphaFoldDB" id="A0A0W8FDX3"/>
<keyword evidence="1" id="KW-1133">Transmembrane helix</keyword>
<keyword evidence="1" id="KW-0812">Transmembrane</keyword>
<protein>
    <submittedName>
        <fullName evidence="2">Uncharacterized protein</fullName>
    </submittedName>
</protein>
<keyword evidence="1" id="KW-0472">Membrane</keyword>
<proteinExistence type="predicted"/>
<name>A0A0W8FDX3_9ZZZZ</name>
<accession>A0A0W8FDX3</accession>
<evidence type="ECO:0000256" key="1">
    <source>
        <dbReference type="SAM" id="Phobius"/>
    </source>
</evidence>
<evidence type="ECO:0000313" key="2">
    <source>
        <dbReference type="EMBL" id="KUG19072.1"/>
    </source>
</evidence>
<sequence>MSPIARMCTRTLLCLLVLLCAVQAASAFTVTSMKITPTGDLSPGEKVTTEFTLTFGFTGKWTFPDTDTLQFETALKNPKWNFERYRDEVPQAEKINPYGMPSTPWIHGFDLSYPFDNKLKVVGTLEGTVPDVTQTKKLTVIRITQMDPNGNPRSGERLEERDVVTAGDVTTTIAARERDLQELRAMMDEMEGKGIDTEAIEAKYTEAAAAISSARTAAPGVAQSHLTNAQSAINDGEKLSAEKEIGYVKNMLGELETTIRFFTHTRAMGSDPRVLELIDDRDAASQLVGQAEASLNAGKYKEAYTKAKEAESGATTTQSAALALREQVESGIVGNIGSYLYLIVGAVAVILLIAAGVVIYRRKTRWDELG</sequence>
<dbReference type="EMBL" id="LNQE01001331">
    <property type="protein sequence ID" value="KUG19072.1"/>
    <property type="molecule type" value="Genomic_DNA"/>
</dbReference>